<evidence type="ECO:0000256" key="1">
    <source>
        <dbReference type="SAM" id="MobiDB-lite"/>
    </source>
</evidence>
<protein>
    <submittedName>
        <fullName evidence="2">Uncharacterized protein</fullName>
    </submittedName>
</protein>
<evidence type="ECO:0000313" key="2">
    <source>
        <dbReference type="EMBL" id="KFO21635.1"/>
    </source>
</evidence>
<keyword evidence="3" id="KW-1185">Reference proteome</keyword>
<dbReference type="EMBL" id="KN124346">
    <property type="protein sequence ID" value="KFO21635.1"/>
    <property type="molecule type" value="Genomic_DNA"/>
</dbReference>
<proteinExistence type="predicted"/>
<evidence type="ECO:0000313" key="3">
    <source>
        <dbReference type="Proteomes" id="UP000028990"/>
    </source>
</evidence>
<organism evidence="2 3">
    <name type="scientific">Fukomys damarensis</name>
    <name type="common">Damaraland mole rat</name>
    <name type="synonym">Cryptomys damarensis</name>
    <dbReference type="NCBI Taxonomy" id="885580"/>
    <lineage>
        <taxon>Eukaryota</taxon>
        <taxon>Metazoa</taxon>
        <taxon>Chordata</taxon>
        <taxon>Craniata</taxon>
        <taxon>Vertebrata</taxon>
        <taxon>Euteleostomi</taxon>
        <taxon>Mammalia</taxon>
        <taxon>Eutheria</taxon>
        <taxon>Euarchontoglires</taxon>
        <taxon>Glires</taxon>
        <taxon>Rodentia</taxon>
        <taxon>Hystricomorpha</taxon>
        <taxon>Bathyergidae</taxon>
        <taxon>Fukomys</taxon>
    </lineage>
</organism>
<gene>
    <name evidence="2" type="ORF">H920_16987</name>
</gene>
<dbReference type="Proteomes" id="UP000028990">
    <property type="component" value="Unassembled WGS sequence"/>
</dbReference>
<accession>A0A091CVA8</accession>
<feature type="region of interest" description="Disordered" evidence="1">
    <location>
        <begin position="1"/>
        <end position="20"/>
    </location>
</feature>
<reference evidence="2 3" key="1">
    <citation type="submission" date="2013-11" db="EMBL/GenBank/DDBJ databases">
        <title>The Damaraland mole rat (Fukomys damarensis) genome and evolution of African mole rats.</title>
        <authorList>
            <person name="Gladyshev V.N."/>
            <person name="Fang X."/>
        </authorList>
    </citation>
    <scope>NUCLEOTIDE SEQUENCE [LARGE SCALE GENOMIC DNA]</scope>
    <source>
        <tissue evidence="2">Liver</tissue>
    </source>
</reference>
<sequence>MGCEPPAGDTHSGRGVEQPHLTRAKEIQLQCTLRFSPPVRGNCPEKLPRDSKAQASCSECKWDSGFWRLRPHFLPLQKLLRVHTPLSAQKRPSEVTRLHPWGVRETLEEPLGEVTSHGQLETNPGILRIPSAVDNSGSSSTAMGDVPTSGSRFRSSCLLVTDDSSMGLRT</sequence>
<name>A0A091CVA8_FUKDA</name>
<dbReference type="AlphaFoldDB" id="A0A091CVA8"/>